<gene>
    <name evidence="3" type="primary">PRTA_1</name>
    <name evidence="3" type="ORF">LCER1_G002389</name>
</gene>
<dbReference type="InterPro" id="IPR013320">
    <property type="entry name" value="ConA-like_dom_sf"/>
</dbReference>
<proteinExistence type="predicted"/>
<dbReference type="Gene3D" id="2.60.120.700">
    <property type="entry name" value="Peptidase G1"/>
    <property type="match status" value="1"/>
</dbReference>
<evidence type="ECO:0000313" key="4">
    <source>
        <dbReference type="Proteomes" id="UP000481288"/>
    </source>
</evidence>
<dbReference type="GO" id="GO:0006508">
    <property type="term" value="P:proteolysis"/>
    <property type="evidence" value="ECO:0007669"/>
    <property type="project" value="InterPro"/>
</dbReference>
<keyword evidence="4" id="KW-1185">Reference proteome</keyword>
<feature type="signal peptide" evidence="2">
    <location>
        <begin position="1"/>
        <end position="19"/>
    </location>
</feature>
<sequence length="265" mass="27137">MKFLTSAASVLLMANVTFGANLAARKQAARETIRARNALRRSAAFKGTSDVTIINGTAAQESSNWAGAAITGSGITEVSGTFTVPKPTVPSGGSSSTEYCGAAWVGIDGYSNSDLIQTGVLWCIEDGSYDYEAWYEYLPASLVDYSGISVTSGSVITVTATKTGTNSGVTTLKSGSSSVSHTFSGESSSLPGTSAEWIVEDFLSGGSEVPFADFGTVTFTGATAIVSGSTVTAGSGNSVNIYLEEDSNVLTSTTISGSTVTVTYE</sequence>
<comment type="caution">
    <text evidence="3">The sequence shown here is derived from an EMBL/GenBank/DDBJ whole genome shotgun (WGS) entry which is preliminary data.</text>
</comment>
<dbReference type="Pfam" id="PF01828">
    <property type="entry name" value="Peptidase_A4"/>
    <property type="match status" value="1"/>
</dbReference>
<dbReference type="PRINTS" id="PR00977">
    <property type="entry name" value="SCYTLDPTASE"/>
</dbReference>
<feature type="active site" description="Proton acceptor" evidence="1">
    <location>
        <position position="200"/>
    </location>
</feature>
<dbReference type="OrthoDB" id="2862635at2759"/>
<dbReference type="Proteomes" id="UP000481288">
    <property type="component" value="Unassembled WGS sequence"/>
</dbReference>
<dbReference type="SUPFAM" id="SSF49899">
    <property type="entry name" value="Concanavalin A-like lectins/glucanases"/>
    <property type="match status" value="1"/>
</dbReference>
<feature type="chain" id="PRO_5028987662" evidence="2">
    <location>
        <begin position="20"/>
        <end position="265"/>
    </location>
</feature>
<dbReference type="PANTHER" id="PTHR37536">
    <property type="entry name" value="PUTATIVE (AFU_ORTHOLOGUE AFUA_3G02970)-RELATED"/>
    <property type="match status" value="1"/>
</dbReference>
<dbReference type="EMBL" id="QGMG01000080">
    <property type="protein sequence ID" value="TVY57666.1"/>
    <property type="molecule type" value="Genomic_DNA"/>
</dbReference>
<accession>A0A7D8V0Y5</accession>
<reference evidence="3 4" key="1">
    <citation type="submission" date="2018-05" db="EMBL/GenBank/DDBJ databases">
        <title>Whole genome sequencing for identification of molecular markers to develop diagnostic detection tools for the regulated plant pathogen Lachnellula willkommii.</title>
        <authorList>
            <person name="Giroux E."/>
            <person name="Bilodeau G."/>
        </authorList>
    </citation>
    <scope>NUCLEOTIDE SEQUENCE [LARGE SCALE GENOMIC DNA]</scope>
    <source>
        <strain evidence="3 4">CBS 625.97</strain>
    </source>
</reference>
<dbReference type="PANTHER" id="PTHR37536:SF1">
    <property type="entry name" value="ASPERGILLOPEPSIN, PUTAITVE (AFU_ORTHOLOGUE AFUA_7G01200)"/>
    <property type="match status" value="1"/>
</dbReference>
<dbReference type="GO" id="GO:0070007">
    <property type="term" value="F:glutamic-type endopeptidase activity"/>
    <property type="evidence" value="ECO:0007669"/>
    <property type="project" value="InterPro"/>
</dbReference>
<dbReference type="CDD" id="cd13426">
    <property type="entry name" value="Peptidase_G1"/>
    <property type="match status" value="1"/>
</dbReference>
<evidence type="ECO:0000256" key="1">
    <source>
        <dbReference type="PIRSR" id="PIRSR600250-50"/>
    </source>
</evidence>
<keyword evidence="2" id="KW-0732">Signal</keyword>
<name>A0A7D8V0Y5_9HELO</name>
<evidence type="ECO:0000256" key="2">
    <source>
        <dbReference type="SAM" id="SignalP"/>
    </source>
</evidence>
<organism evidence="3 4">
    <name type="scientific">Lachnellula cervina</name>
    <dbReference type="NCBI Taxonomy" id="1316786"/>
    <lineage>
        <taxon>Eukaryota</taxon>
        <taxon>Fungi</taxon>
        <taxon>Dikarya</taxon>
        <taxon>Ascomycota</taxon>
        <taxon>Pezizomycotina</taxon>
        <taxon>Leotiomycetes</taxon>
        <taxon>Helotiales</taxon>
        <taxon>Lachnaceae</taxon>
        <taxon>Lachnellula</taxon>
    </lineage>
</organism>
<dbReference type="InterPro" id="IPR000250">
    <property type="entry name" value="Peptidase_G1"/>
</dbReference>
<evidence type="ECO:0000313" key="3">
    <source>
        <dbReference type="EMBL" id="TVY57666.1"/>
    </source>
</evidence>
<protein>
    <submittedName>
        <fullName evidence="3">Aspergillopepsin-2</fullName>
    </submittedName>
</protein>
<dbReference type="AlphaFoldDB" id="A0A7D8V0Y5"/>
<dbReference type="InterPro" id="IPR038656">
    <property type="entry name" value="Peptidase_G1_sf"/>
</dbReference>